<sequence length="169" mass="18842">MPQCPTGLGFSQLHRDLFPALGFSQLYRVVYSRTGCLNRAFAFGSLYFARPQHDDLRFSGSPPGQGANGRARTRHRGDHADLRADSLSTVLKISESSQMIRLSIQSSHMKPLKSSVCPDVTVKLCHRLPNPRVKMSITAIGPAYRPDLLLKKSLYNGQRKRRGDKSSVM</sequence>
<accession>A0AAV4D717</accession>
<dbReference type="AlphaFoldDB" id="A0AAV4D717"/>
<reference evidence="2 3" key="1">
    <citation type="journal article" date="2021" name="Elife">
        <title>Chloroplast acquisition without the gene transfer in kleptoplastic sea slugs, Plakobranchus ocellatus.</title>
        <authorList>
            <person name="Maeda T."/>
            <person name="Takahashi S."/>
            <person name="Yoshida T."/>
            <person name="Shimamura S."/>
            <person name="Takaki Y."/>
            <person name="Nagai Y."/>
            <person name="Toyoda A."/>
            <person name="Suzuki Y."/>
            <person name="Arimoto A."/>
            <person name="Ishii H."/>
            <person name="Satoh N."/>
            <person name="Nishiyama T."/>
            <person name="Hasebe M."/>
            <person name="Maruyama T."/>
            <person name="Minagawa J."/>
            <person name="Obokata J."/>
            <person name="Shigenobu S."/>
        </authorList>
    </citation>
    <scope>NUCLEOTIDE SEQUENCE [LARGE SCALE GENOMIC DNA]</scope>
</reference>
<evidence type="ECO:0000313" key="3">
    <source>
        <dbReference type="Proteomes" id="UP000735302"/>
    </source>
</evidence>
<protein>
    <submittedName>
        <fullName evidence="2">Uncharacterized protein</fullName>
    </submittedName>
</protein>
<name>A0AAV4D717_9GAST</name>
<dbReference type="EMBL" id="BLXT01007525">
    <property type="protein sequence ID" value="GFO39848.1"/>
    <property type="molecule type" value="Genomic_DNA"/>
</dbReference>
<evidence type="ECO:0000313" key="2">
    <source>
        <dbReference type="EMBL" id="GFO39848.1"/>
    </source>
</evidence>
<dbReference type="Proteomes" id="UP000735302">
    <property type="component" value="Unassembled WGS sequence"/>
</dbReference>
<gene>
    <name evidence="2" type="ORF">PoB_006635300</name>
</gene>
<organism evidence="2 3">
    <name type="scientific">Plakobranchus ocellatus</name>
    <dbReference type="NCBI Taxonomy" id="259542"/>
    <lineage>
        <taxon>Eukaryota</taxon>
        <taxon>Metazoa</taxon>
        <taxon>Spiralia</taxon>
        <taxon>Lophotrochozoa</taxon>
        <taxon>Mollusca</taxon>
        <taxon>Gastropoda</taxon>
        <taxon>Heterobranchia</taxon>
        <taxon>Euthyneura</taxon>
        <taxon>Panpulmonata</taxon>
        <taxon>Sacoglossa</taxon>
        <taxon>Placobranchoidea</taxon>
        <taxon>Plakobranchidae</taxon>
        <taxon>Plakobranchus</taxon>
    </lineage>
</organism>
<evidence type="ECO:0000256" key="1">
    <source>
        <dbReference type="SAM" id="MobiDB-lite"/>
    </source>
</evidence>
<feature type="region of interest" description="Disordered" evidence="1">
    <location>
        <begin position="57"/>
        <end position="77"/>
    </location>
</feature>
<proteinExistence type="predicted"/>
<keyword evidence="3" id="KW-1185">Reference proteome</keyword>
<comment type="caution">
    <text evidence="2">The sequence shown here is derived from an EMBL/GenBank/DDBJ whole genome shotgun (WGS) entry which is preliminary data.</text>
</comment>